<dbReference type="InterPro" id="IPR000415">
    <property type="entry name" value="Nitroreductase-like"/>
</dbReference>
<reference evidence="2 3" key="1">
    <citation type="submission" date="2019-11" db="EMBL/GenBank/DDBJ databases">
        <title>Draft genome sequences of five Paenibacillus species of dairy origin.</title>
        <authorList>
            <person name="Olajide A.M."/>
            <person name="Chen S."/>
            <person name="Lapointe G."/>
        </authorList>
    </citation>
    <scope>NUCLEOTIDE SEQUENCE [LARGE SCALE GENOMIC DNA]</scope>
    <source>
        <strain evidence="2 3">2CS3</strain>
    </source>
</reference>
<dbReference type="EMBL" id="WNZX01000011">
    <property type="protein sequence ID" value="MUG71829.1"/>
    <property type="molecule type" value="Genomic_DNA"/>
</dbReference>
<evidence type="ECO:0000259" key="1">
    <source>
        <dbReference type="Pfam" id="PF00881"/>
    </source>
</evidence>
<dbReference type="PANTHER" id="PTHR43745:SF2">
    <property type="entry name" value="NITROREDUCTASE MJ1384-RELATED"/>
    <property type="match status" value="1"/>
</dbReference>
<evidence type="ECO:0000313" key="2">
    <source>
        <dbReference type="EMBL" id="MUG71829.1"/>
    </source>
</evidence>
<dbReference type="Pfam" id="PF00881">
    <property type="entry name" value="Nitroreductase"/>
    <property type="match status" value="1"/>
</dbReference>
<dbReference type="Proteomes" id="UP000450917">
    <property type="component" value="Unassembled WGS sequence"/>
</dbReference>
<keyword evidence="3" id="KW-1185">Reference proteome</keyword>
<dbReference type="AlphaFoldDB" id="A0A7X3CU85"/>
<dbReference type="NCBIfam" id="TIGR03605">
    <property type="entry name" value="antibiot_sagB"/>
    <property type="match status" value="1"/>
</dbReference>
<organism evidence="2 3">
    <name type="scientific">Paenibacillus validus</name>
    <dbReference type="NCBI Taxonomy" id="44253"/>
    <lineage>
        <taxon>Bacteria</taxon>
        <taxon>Bacillati</taxon>
        <taxon>Bacillota</taxon>
        <taxon>Bacilli</taxon>
        <taxon>Bacillales</taxon>
        <taxon>Paenibacillaceae</taxon>
        <taxon>Paenibacillus</taxon>
    </lineage>
</organism>
<dbReference type="InterPro" id="IPR052544">
    <property type="entry name" value="Bacteriocin_Proc_Enz"/>
</dbReference>
<dbReference type="SUPFAM" id="SSF55469">
    <property type="entry name" value="FMN-dependent nitroreductase-like"/>
    <property type="match status" value="1"/>
</dbReference>
<dbReference type="InterPro" id="IPR020051">
    <property type="entry name" value="SagB-type_dehydrogenase"/>
</dbReference>
<dbReference type="Gene3D" id="3.40.109.10">
    <property type="entry name" value="NADH Oxidase"/>
    <property type="match status" value="2"/>
</dbReference>
<accession>A0A7X3CU85</accession>
<dbReference type="PANTHER" id="PTHR43745">
    <property type="entry name" value="NITROREDUCTASE MJ1384-RELATED"/>
    <property type="match status" value="1"/>
</dbReference>
<sequence length="527" mass="58959">MSLDAFLRHLHVDIDQNKPADWEVDWEDAPLAYKLYRGLPTVPLSAEIPLTLEGRVSPSMPALREIGHFLWYTYGLTQFSQSVFWSDPAEQTADLSSTCRRFAPSGGGLYANELYVYLKLDDLPAGVYHYDAAHHRLVLLREGHFDSYLARALGGRCEVSACFAAVFVSAMYWKNFFKYHNFSYRLQGLDAGVLIGQLLEVAKRYKFASGVYFQFLDRAVNHLIGLNENEESVYAVIPLSVEPAVTWFGVGSDGGTMGSAAQLGQELPAVRHDHYVRSRRMVEYPMLIRMNEASRLDSRESFRQVGEGRTAEGGDRAVALPPVKRLSYDLASACRKRYSPAMDFALAKVSRLQVAALLHEATASFPYWNDLDGAHGRPPESRVSLHGCLHHVEGVPDGAYRYDRSAHALRPIRPGDHRFRLLQGTPPDIVNLFQVPLCLHVSGDKEHYKSELGYRGYRIQQMEAGMLVQRLLLAASALGMGGHPLLAFDAAVCDEIYRLTPQGKTSLIQIAVGPYRHRPRLQGGLHV</sequence>
<feature type="domain" description="Nitroreductase" evidence="1">
    <location>
        <begin position="432"/>
        <end position="513"/>
    </location>
</feature>
<comment type="caution">
    <text evidence="2">The sequence shown here is derived from an EMBL/GenBank/DDBJ whole genome shotgun (WGS) entry which is preliminary data.</text>
</comment>
<dbReference type="GO" id="GO:0016491">
    <property type="term" value="F:oxidoreductase activity"/>
    <property type="evidence" value="ECO:0007669"/>
    <property type="project" value="InterPro"/>
</dbReference>
<dbReference type="RefSeq" id="WP_155614903.1">
    <property type="nucleotide sequence ID" value="NZ_WNZX01000011.1"/>
</dbReference>
<dbReference type="CDD" id="cd02142">
    <property type="entry name" value="McbC_SagB-like_oxidoreductase"/>
    <property type="match status" value="1"/>
</dbReference>
<gene>
    <name evidence="2" type="ORF">GNP93_14240</name>
</gene>
<proteinExistence type="predicted"/>
<dbReference type="InterPro" id="IPR029479">
    <property type="entry name" value="Nitroreductase"/>
</dbReference>
<name>A0A7X3CU85_9BACL</name>
<protein>
    <submittedName>
        <fullName evidence="2">SagB/ThcOx family dehydrogenase</fullName>
    </submittedName>
</protein>
<evidence type="ECO:0000313" key="3">
    <source>
        <dbReference type="Proteomes" id="UP000450917"/>
    </source>
</evidence>